<evidence type="ECO:0000256" key="3">
    <source>
        <dbReference type="ARBA" id="ARBA00023239"/>
    </source>
</evidence>
<dbReference type="OrthoDB" id="9802624at2"/>
<dbReference type="RefSeq" id="WP_079646146.1">
    <property type="nucleotide sequence ID" value="NZ_FUYM01000001.1"/>
</dbReference>
<comment type="similarity">
    <text evidence="1">Belongs to the HpcH/HpaI aldolase family.</text>
</comment>
<dbReference type="Pfam" id="PF03328">
    <property type="entry name" value="HpcH_HpaI"/>
    <property type="match status" value="1"/>
</dbReference>
<protein>
    <submittedName>
        <fullName evidence="5">2-keto-3-deoxy-L-rhamnonate aldolase RhmA</fullName>
    </submittedName>
</protein>
<dbReference type="Proteomes" id="UP000189818">
    <property type="component" value="Unassembled WGS sequence"/>
</dbReference>
<dbReference type="InterPro" id="IPR040442">
    <property type="entry name" value="Pyrv_kinase-like_dom_sf"/>
</dbReference>
<keyword evidence="3" id="KW-0456">Lyase</keyword>
<feature type="domain" description="HpcH/HpaI aldolase/citrate lyase" evidence="4">
    <location>
        <begin position="22"/>
        <end position="241"/>
    </location>
</feature>
<dbReference type="PANTHER" id="PTHR30502:SF0">
    <property type="entry name" value="PHOSPHOENOLPYRUVATE CARBOXYLASE FAMILY PROTEIN"/>
    <property type="match status" value="1"/>
</dbReference>
<dbReference type="STRING" id="439228.SAMN06295920_101169"/>
<dbReference type="PANTHER" id="PTHR30502">
    <property type="entry name" value="2-KETO-3-DEOXY-L-RHAMNONATE ALDOLASE"/>
    <property type="match status" value="1"/>
</dbReference>
<sequence>MRQDEFGGFRRALRGARPLLGSFIKTPNVHATEILAELGFDFVIIDEEHGPFDRGALDLLLMAAGALGIAGVVRVAGLTSILPALDMGAAGILVPHVHSAGAAETAVAAARYAGGKRGCSPSPRAGRYGGLGLAEHVARADAGVAVSVMIEHPDAVRNAEEIAAVEGVDALFLGLGDLAVASGRPDASPSELRPAALAVAEAAGRHGKALLATAGTIEAAEWLLDLGVGALAVSSDQGLLRAAAARQLRDFRAHQARQGPSA</sequence>
<evidence type="ECO:0000313" key="5">
    <source>
        <dbReference type="EMBL" id="SKB25716.1"/>
    </source>
</evidence>
<dbReference type="Gene3D" id="3.20.20.60">
    <property type="entry name" value="Phosphoenolpyruvate-binding domains"/>
    <property type="match status" value="1"/>
</dbReference>
<dbReference type="InterPro" id="IPR005000">
    <property type="entry name" value="Aldolase/citrate-lyase_domain"/>
</dbReference>
<keyword evidence="2" id="KW-0479">Metal-binding</keyword>
<reference evidence="6" key="1">
    <citation type="submission" date="2017-02" db="EMBL/GenBank/DDBJ databases">
        <authorList>
            <person name="Varghese N."/>
            <person name="Submissions S."/>
        </authorList>
    </citation>
    <scope>NUCLEOTIDE SEQUENCE [LARGE SCALE GENOMIC DNA]</scope>
    <source>
        <strain evidence="6">UM2</strain>
    </source>
</reference>
<dbReference type="GO" id="GO:0005737">
    <property type="term" value="C:cytoplasm"/>
    <property type="evidence" value="ECO:0007669"/>
    <property type="project" value="TreeGrafter"/>
</dbReference>
<evidence type="ECO:0000313" key="6">
    <source>
        <dbReference type="Proteomes" id="UP000189818"/>
    </source>
</evidence>
<evidence type="ECO:0000259" key="4">
    <source>
        <dbReference type="Pfam" id="PF03328"/>
    </source>
</evidence>
<dbReference type="EMBL" id="FUYM01000001">
    <property type="protein sequence ID" value="SKB25716.1"/>
    <property type="molecule type" value="Genomic_DNA"/>
</dbReference>
<name>A0A1T4ZST5_9SPHN</name>
<gene>
    <name evidence="5" type="ORF">SAMN06295920_101169</name>
</gene>
<proteinExistence type="inferred from homology"/>
<accession>A0A1T4ZST5</accession>
<dbReference type="GO" id="GO:0016832">
    <property type="term" value="F:aldehyde-lyase activity"/>
    <property type="evidence" value="ECO:0007669"/>
    <property type="project" value="TreeGrafter"/>
</dbReference>
<organism evidence="5 6">
    <name type="scientific">Rhizorhabdus histidinilytica</name>
    <dbReference type="NCBI Taxonomy" id="439228"/>
    <lineage>
        <taxon>Bacteria</taxon>
        <taxon>Pseudomonadati</taxon>
        <taxon>Pseudomonadota</taxon>
        <taxon>Alphaproteobacteria</taxon>
        <taxon>Sphingomonadales</taxon>
        <taxon>Sphingomonadaceae</taxon>
        <taxon>Rhizorhabdus</taxon>
    </lineage>
</organism>
<dbReference type="InterPro" id="IPR050251">
    <property type="entry name" value="HpcH-HpaI_aldolase"/>
</dbReference>
<dbReference type="SUPFAM" id="SSF51621">
    <property type="entry name" value="Phosphoenolpyruvate/pyruvate domain"/>
    <property type="match status" value="1"/>
</dbReference>
<evidence type="ECO:0000256" key="2">
    <source>
        <dbReference type="ARBA" id="ARBA00022723"/>
    </source>
</evidence>
<dbReference type="GO" id="GO:0046872">
    <property type="term" value="F:metal ion binding"/>
    <property type="evidence" value="ECO:0007669"/>
    <property type="project" value="UniProtKB-KW"/>
</dbReference>
<evidence type="ECO:0000256" key="1">
    <source>
        <dbReference type="ARBA" id="ARBA00005568"/>
    </source>
</evidence>
<dbReference type="AlphaFoldDB" id="A0A1T4ZST5"/>
<dbReference type="InterPro" id="IPR015813">
    <property type="entry name" value="Pyrv/PenolPyrv_kinase-like_dom"/>
</dbReference>
<keyword evidence="6" id="KW-1185">Reference proteome</keyword>